<evidence type="ECO:0000313" key="5">
    <source>
        <dbReference type="EMBL" id="NCJ08704.1"/>
    </source>
</evidence>
<keyword evidence="6" id="KW-1185">Reference proteome</keyword>
<evidence type="ECO:0000256" key="2">
    <source>
        <dbReference type="ARBA" id="ARBA00023125"/>
    </source>
</evidence>
<dbReference type="Proteomes" id="UP000607397">
    <property type="component" value="Unassembled WGS sequence"/>
</dbReference>
<dbReference type="InterPro" id="IPR018060">
    <property type="entry name" value="HTH_AraC"/>
</dbReference>
<feature type="domain" description="HTH araC/xylS-type" evidence="4">
    <location>
        <begin position="59"/>
        <end position="157"/>
    </location>
</feature>
<reference evidence="5" key="1">
    <citation type="submission" date="2019-12" db="EMBL/GenBank/DDBJ databases">
        <title>High-Quality draft genome sequences of three cyanobacteria isolated from the limestone walls of the Old Cathedral of Coimbra.</title>
        <authorList>
            <person name="Tiago I."/>
            <person name="Soares F."/>
            <person name="Portugal A."/>
        </authorList>
    </citation>
    <scope>NUCLEOTIDE SEQUENCE [LARGE SCALE GENOMIC DNA]</scope>
    <source>
        <strain evidence="5">C</strain>
    </source>
</reference>
<gene>
    <name evidence="5" type="ORF">GS597_19775</name>
</gene>
<dbReference type="Gene3D" id="1.10.10.60">
    <property type="entry name" value="Homeodomain-like"/>
    <property type="match status" value="2"/>
</dbReference>
<dbReference type="PRINTS" id="PR00032">
    <property type="entry name" value="HTHARAC"/>
</dbReference>
<sequence>MTIALHQILQCPYQGLTKQIYLESKTLELIALQVNQLSEHQPYLQPSSLLKSDDIDRIHLAKEILISNLDNPPSLLSLAKQAGINSFKLKKGFRQVFNTTVFGYLNHHRMEEARRLLQLGDSSVTQVALAIGYSNPSKFAAAFKKKFGISPKAFRSS</sequence>
<dbReference type="PANTHER" id="PTHR47893:SF1">
    <property type="entry name" value="REGULATORY PROTEIN PCHR"/>
    <property type="match status" value="1"/>
</dbReference>
<accession>A0A8K2A941</accession>
<keyword evidence="3" id="KW-0804">Transcription</keyword>
<keyword evidence="2" id="KW-0238">DNA-binding</keyword>
<dbReference type="EMBL" id="WVIC01000067">
    <property type="protein sequence ID" value="NCJ08704.1"/>
    <property type="molecule type" value="Genomic_DNA"/>
</dbReference>
<dbReference type="RefSeq" id="WP_161827175.1">
    <property type="nucleotide sequence ID" value="NZ_WVIC01000067.1"/>
</dbReference>
<evidence type="ECO:0000259" key="4">
    <source>
        <dbReference type="PROSITE" id="PS01124"/>
    </source>
</evidence>
<dbReference type="AlphaFoldDB" id="A0A8K2A941"/>
<evidence type="ECO:0000313" key="6">
    <source>
        <dbReference type="Proteomes" id="UP000607397"/>
    </source>
</evidence>
<protein>
    <submittedName>
        <fullName evidence="5">Helix-turn-helix domain-containing protein</fullName>
    </submittedName>
</protein>
<dbReference type="PANTHER" id="PTHR47893">
    <property type="entry name" value="REGULATORY PROTEIN PCHR"/>
    <property type="match status" value="1"/>
</dbReference>
<dbReference type="SMART" id="SM00342">
    <property type="entry name" value="HTH_ARAC"/>
    <property type="match status" value="1"/>
</dbReference>
<keyword evidence="1" id="KW-0805">Transcription regulation</keyword>
<dbReference type="GO" id="GO:0003700">
    <property type="term" value="F:DNA-binding transcription factor activity"/>
    <property type="evidence" value="ECO:0007669"/>
    <property type="project" value="InterPro"/>
</dbReference>
<evidence type="ECO:0000256" key="1">
    <source>
        <dbReference type="ARBA" id="ARBA00023015"/>
    </source>
</evidence>
<dbReference type="Pfam" id="PF12833">
    <property type="entry name" value="HTH_18"/>
    <property type="match status" value="1"/>
</dbReference>
<dbReference type="InterPro" id="IPR009057">
    <property type="entry name" value="Homeodomain-like_sf"/>
</dbReference>
<dbReference type="PROSITE" id="PS00041">
    <property type="entry name" value="HTH_ARAC_FAMILY_1"/>
    <property type="match status" value="1"/>
</dbReference>
<dbReference type="GO" id="GO:0043565">
    <property type="term" value="F:sequence-specific DNA binding"/>
    <property type="evidence" value="ECO:0007669"/>
    <property type="project" value="InterPro"/>
</dbReference>
<dbReference type="InterPro" id="IPR018062">
    <property type="entry name" value="HTH_AraC-typ_CS"/>
</dbReference>
<proteinExistence type="predicted"/>
<dbReference type="InterPro" id="IPR053142">
    <property type="entry name" value="PchR_regulatory_protein"/>
</dbReference>
<evidence type="ECO:0000256" key="3">
    <source>
        <dbReference type="ARBA" id="ARBA00023163"/>
    </source>
</evidence>
<organism evidence="5 6">
    <name type="scientific">Petrachloros mirabilis ULC683</name>
    <dbReference type="NCBI Taxonomy" id="2781853"/>
    <lineage>
        <taxon>Bacteria</taxon>
        <taxon>Bacillati</taxon>
        <taxon>Cyanobacteriota</taxon>
        <taxon>Cyanophyceae</taxon>
        <taxon>Synechococcales</taxon>
        <taxon>Petrachlorosaceae</taxon>
        <taxon>Petrachloros</taxon>
        <taxon>Petrachloros mirabilis</taxon>
    </lineage>
</organism>
<dbReference type="PROSITE" id="PS01124">
    <property type="entry name" value="HTH_ARAC_FAMILY_2"/>
    <property type="match status" value="1"/>
</dbReference>
<comment type="caution">
    <text evidence="5">The sequence shown here is derived from an EMBL/GenBank/DDBJ whole genome shotgun (WGS) entry which is preliminary data.</text>
</comment>
<name>A0A8K2A941_9CYAN</name>
<dbReference type="SUPFAM" id="SSF46689">
    <property type="entry name" value="Homeodomain-like"/>
    <property type="match status" value="2"/>
</dbReference>
<dbReference type="InterPro" id="IPR020449">
    <property type="entry name" value="Tscrpt_reg_AraC-type_HTH"/>
</dbReference>